<gene>
    <name evidence="2" type="ORF">H6G94_12495</name>
</gene>
<evidence type="ECO:0000313" key="3">
    <source>
        <dbReference type="Proteomes" id="UP000606396"/>
    </source>
</evidence>
<dbReference type="Proteomes" id="UP000606396">
    <property type="component" value="Unassembled WGS sequence"/>
</dbReference>
<feature type="signal peptide" evidence="1">
    <location>
        <begin position="1"/>
        <end position="31"/>
    </location>
</feature>
<dbReference type="EMBL" id="JACJTC010000008">
    <property type="protein sequence ID" value="MBD2612087.1"/>
    <property type="molecule type" value="Genomic_DNA"/>
</dbReference>
<organism evidence="2 3">
    <name type="scientific">Nostoc punctiforme FACHB-252</name>
    <dbReference type="NCBI Taxonomy" id="1357509"/>
    <lineage>
        <taxon>Bacteria</taxon>
        <taxon>Bacillati</taxon>
        <taxon>Cyanobacteriota</taxon>
        <taxon>Cyanophyceae</taxon>
        <taxon>Nostocales</taxon>
        <taxon>Nostocaceae</taxon>
        <taxon>Nostoc</taxon>
    </lineage>
</organism>
<evidence type="ECO:0000256" key="1">
    <source>
        <dbReference type="SAM" id="SignalP"/>
    </source>
</evidence>
<evidence type="ECO:0000313" key="2">
    <source>
        <dbReference type="EMBL" id="MBD2612087.1"/>
    </source>
</evidence>
<dbReference type="RefSeq" id="WP_190949698.1">
    <property type="nucleotide sequence ID" value="NZ_JACJTC010000008.1"/>
</dbReference>
<keyword evidence="3" id="KW-1185">Reference proteome</keyword>
<comment type="caution">
    <text evidence="2">The sequence shown here is derived from an EMBL/GenBank/DDBJ whole genome shotgun (WGS) entry which is preliminary data.</text>
</comment>
<reference evidence="2 3" key="1">
    <citation type="journal article" date="2020" name="ISME J.">
        <title>Comparative genomics reveals insights into cyanobacterial evolution and habitat adaptation.</title>
        <authorList>
            <person name="Chen M.Y."/>
            <person name="Teng W.K."/>
            <person name="Zhao L."/>
            <person name="Hu C.X."/>
            <person name="Zhou Y.K."/>
            <person name="Han B.P."/>
            <person name="Song L.R."/>
            <person name="Shu W.S."/>
        </authorList>
    </citation>
    <scope>NUCLEOTIDE SEQUENCE [LARGE SCALE GENOMIC DNA]</scope>
    <source>
        <strain evidence="2 3">FACHB-252</strain>
    </source>
</reference>
<accession>A0ABR8HA05</accession>
<feature type="chain" id="PRO_5047445598" evidence="1">
    <location>
        <begin position="32"/>
        <end position="208"/>
    </location>
</feature>
<protein>
    <submittedName>
        <fullName evidence="2">Uncharacterized protein</fullName>
    </submittedName>
</protein>
<name>A0ABR8HA05_NOSPU</name>
<proteinExistence type="predicted"/>
<keyword evidence="1" id="KW-0732">Signal</keyword>
<sequence>MLQTIIKSNKLLLAALVLVSAATFNSPKVEARNSQNLTQLPTSSEICDACSTEGIAATSEWKRFSPDEGKSSILMPGEEISEMTPDKSEMHEGVESTKMYLSIHETNVFMFTYADFNNDVTQIPSSQLLDSAVQGMLQDEKKLLSQENINLGAYPGREIKLWDEKEGIFLTGRVFIVNQRLYMLLIGSDKNPQASDVRKFFDSFELMQ</sequence>